<name>A0ABS2QVY9_9BACI</name>
<dbReference type="Gene3D" id="3.50.50.100">
    <property type="match status" value="1"/>
</dbReference>
<dbReference type="EMBL" id="JAFBFC010000004">
    <property type="protein sequence ID" value="MBM7703634.1"/>
    <property type="molecule type" value="Genomic_DNA"/>
</dbReference>
<evidence type="ECO:0000313" key="7">
    <source>
        <dbReference type="EMBL" id="MBM7703634.1"/>
    </source>
</evidence>
<dbReference type="RefSeq" id="WP_205187593.1">
    <property type="nucleotide sequence ID" value="NZ_JAFBFC010000004.1"/>
</dbReference>
<feature type="domain" description="FAD/NAD(P)-binding" evidence="6">
    <location>
        <begin position="3"/>
        <end position="289"/>
    </location>
</feature>
<evidence type="ECO:0000313" key="8">
    <source>
        <dbReference type="Proteomes" id="UP000809829"/>
    </source>
</evidence>
<evidence type="ECO:0000256" key="2">
    <source>
        <dbReference type="ARBA" id="ARBA00005272"/>
    </source>
</evidence>
<evidence type="ECO:0000256" key="5">
    <source>
        <dbReference type="ARBA" id="ARBA00023002"/>
    </source>
</evidence>
<dbReference type="SUPFAM" id="SSF51905">
    <property type="entry name" value="FAD/NAD(P)-binding domain"/>
    <property type="match status" value="2"/>
</dbReference>
<evidence type="ECO:0000259" key="6">
    <source>
        <dbReference type="Pfam" id="PF07992"/>
    </source>
</evidence>
<evidence type="ECO:0000256" key="3">
    <source>
        <dbReference type="ARBA" id="ARBA00022630"/>
    </source>
</evidence>
<dbReference type="Proteomes" id="UP000809829">
    <property type="component" value="Unassembled WGS sequence"/>
</dbReference>
<keyword evidence="8" id="KW-1185">Reference proteome</keyword>
<comment type="cofactor">
    <cofactor evidence="1">
        <name>FAD</name>
        <dbReference type="ChEBI" id="CHEBI:57692"/>
    </cofactor>
</comment>
<proteinExistence type="inferred from homology"/>
<keyword evidence="4" id="KW-0274">FAD</keyword>
<dbReference type="InterPro" id="IPR051169">
    <property type="entry name" value="NADH-Q_oxidoreductase"/>
</dbReference>
<organism evidence="7 8">
    <name type="scientific">Priestia iocasae</name>
    <dbReference type="NCBI Taxonomy" id="2291674"/>
    <lineage>
        <taxon>Bacteria</taxon>
        <taxon>Bacillati</taxon>
        <taxon>Bacillota</taxon>
        <taxon>Bacilli</taxon>
        <taxon>Bacillales</taxon>
        <taxon>Bacillaceae</taxon>
        <taxon>Priestia</taxon>
    </lineage>
</organism>
<keyword evidence="5" id="KW-0560">Oxidoreductase</keyword>
<keyword evidence="3" id="KW-0285">Flavoprotein</keyword>
<protein>
    <submittedName>
        <fullName evidence="7">NADH dehydrogenase FAD-containing subunit</fullName>
    </submittedName>
</protein>
<dbReference type="PANTHER" id="PTHR42913">
    <property type="entry name" value="APOPTOSIS-INDUCING FACTOR 1"/>
    <property type="match status" value="1"/>
</dbReference>
<reference evidence="7 8" key="1">
    <citation type="submission" date="2021-01" db="EMBL/GenBank/DDBJ databases">
        <title>Genomic Encyclopedia of Type Strains, Phase IV (KMG-IV): sequencing the most valuable type-strain genomes for metagenomic binning, comparative biology and taxonomic classification.</title>
        <authorList>
            <person name="Goeker M."/>
        </authorList>
    </citation>
    <scope>NUCLEOTIDE SEQUENCE [LARGE SCALE GENOMIC DNA]</scope>
    <source>
        <strain evidence="7 8">DSM 104297</strain>
    </source>
</reference>
<accession>A0ABS2QVY9</accession>
<gene>
    <name evidence="7" type="ORF">JOC83_002483</name>
</gene>
<evidence type="ECO:0000256" key="4">
    <source>
        <dbReference type="ARBA" id="ARBA00022827"/>
    </source>
</evidence>
<comment type="caution">
    <text evidence="7">The sequence shown here is derived from an EMBL/GenBank/DDBJ whole genome shotgun (WGS) entry which is preliminary data.</text>
</comment>
<sequence>MKKLIFVGGGHAHLHCIKSLANEQLDSLHVTLISPTTHQYYSGMFSGYTEGLYKSEDVSISLPNLCNRANVTMIEDTIIRVDAKQKQLIGLSGSVYTYDAVSFDIGSTHEQIPNLTIPIKPNFHFPSFMTEMRKSPYPVIIGGGAAGIEIACSIQAWKEREKENGVVTLITPSLLPTYSPSIQQKVKRLIEQRNIRVITDKVVIGTDSTAVTTSTGHNVPYSSLLMLTGAKSLPLFEHSTLKTDEEGFLLTNSMLQSVEDSSIFGAGDCITMDSYPKLPKNGVYAVRQGPILFENIMNYIKSKPLKSFQPQKRFLAILSLGNHKGLLLYGDYSYYGALAWRLKNKIDRNFMSKYQL</sequence>
<comment type="similarity">
    <text evidence="2">Belongs to the NADH dehydrogenase family.</text>
</comment>
<dbReference type="InterPro" id="IPR023753">
    <property type="entry name" value="FAD/NAD-binding_dom"/>
</dbReference>
<dbReference type="InterPro" id="IPR036188">
    <property type="entry name" value="FAD/NAD-bd_sf"/>
</dbReference>
<dbReference type="PANTHER" id="PTHR42913:SF9">
    <property type="entry name" value="SLR1591 PROTEIN"/>
    <property type="match status" value="1"/>
</dbReference>
<evidence type="ECO:0000256" key="1">
    <source>
        <dbReference type="ARBA" id="ARBA00001974"/>
    </source>
</evidence>
<dbReference type="Pfam" id="PF07992">
    <property type="entry name" value="Pyr_redox_2"/>
    <property type="match status" value="1"/>
</dbReference>